<name>A0ACB9QC86_BAUVA</name>
<dbReference type="EMBL" id="CM039426">
    <property type="protein sequence ID" value="KAI4357632.1"/>
    <property type="molecule type" value="Genomic_DNA"/>
</dbReference>
<comment type="caution">
    <text evidence="1">The sequence shown here is derived from an EMBL/GenBank/DDBJ whole genome shotgun (WGS) entry which is preliminary data.</text>
</comment>
<accession>A0ACB9QC86</accession>
<evidence type="ECO:0000313" key="1">
    <source>
        <dbReference type="EMBL" id="KAI4357632.1"/>
    </source>
</evidence>
<evidence type="ECO:0000313" key="2">
    <source>
        <dbReference type="Proteomes" id="UP000828941"/>
    </source>
</evidence>
<sequence>MACVERVGTNVELKSTAEKFFKRLTSEIHHAPAASSEKVHSVEVHEGDWGTHGSVKLWKFTLDGKAEQMKERVEIDEANKTITFVAIEGHVLELYKTYKVIIKVDESGLANITLEYEKLNEQVPTPNNYLQLVAGIVEDLEAPLVKGN</sequence>
<reference evidence="1 2" key="1">
    <citation type="journal article" date="2022" name="DNA Res.">
        <title>Chromosomal-level genome assembly of the orchid tree Bauhinia variegata (Leguminosae; Cercidoideae) supports the allotetraploid origin hypothesis of Bauhinia.</title>
        <authorList>
            <person name="Zhong Y."/>
            <person name="Chen Y."/>
            <person name="Zheng D."/>
            <person name="Pang J."/>
            <person name="Liu Y."/>
            <person name="Luo S."/>
            <person name="Meng S."/>
            <person name="Qian L."/>
            <person name="Wei D."/>
            <person name="Dai S."/>
            <person name="Zhou R."/>
        </authorList>
    </citation>
    <scope>NUCLEOTIDE SEQUENCE [LARGE SCALE GENOMIC DNA]</scope>
    <source>
        <strain evidence="1">BV-YZ2020</strain>
    </source>
</reference>
<proteinExistence type="predicted"/>
<gene>
    <name evidence="1" type="ORF">L6164_001569</name>
</gene>
<protein>
    <submittedName>
        <fullName evidence="1">Uncharacterized protein</fullName>
    </submittedName>
</protein>
<dbReference type="Proteomes" id="UP000828941">
    <property type="component" value="Chromosome 1"/>
</dbReference>
<keyword evidence="2" id="KW-1185">Reference proteome</keyword>
<organism evidence="1 2">
    <name type="scientific">Bauhinia variegata</name>
    <name type="common">Purple orchid tree</name>
    <name type="synonym">Phanera variegata</name>
    <dbReference type="NCBI Taxonomy" id="167791"/>
    <lineage>
        <taxon>Eukaryota</taxon>
        <taxon>Viridiplantae</taxon>
        <taxon>Streptophyta</taxon>
        <taxon>Embryophyta</taxon>
        <taxon>Tracheophyta</taxon>
        <taxon>Spermatophyta</taxon>
        <taxon>Magnoliopsida</taxon>
        <taxon>eudicotyledons</taxon>
        <taxon>Gunneridae</taxon>
        <taxon>Pentapetalae</taxon>
        <taxon>rosids</taxon>
        <taxon>fabids</taxon>
        <taxon>Fabales</taxon>
        <taxon>Fabaceae</taxon>
        <taxon>Cercidoideae</taxon>
        <taxon>Cercideae</taxon>
        <taxon>Bauhiniinae</taxon>
        <taxon>Bauhinia</taxon>
    </lineage>
</organism>